<dbReference type="InterPro" id="IPR011519">
    <property type="entry name" value="UnbV_ASPIC"/>
</dbReference>
<accession>A0A385SPF6</accession>
<dbReference type="PANTHER" id="PTHR16026">
    <property type="entry name" value="CARTILAGE ACIDIC PROTEIN 1"/>
    <property type="match status" value="1"/>
</dbReference>
<dbReference type="RefSeq" id="WP_119755420.1">
    <property type="nucleotide sequence ID" value="NZ_CP032382.1"/>
</dbReference>
<dbReference type="Proteomes" id="UP000266183">
    <property type="component" value="Chromosome"/>
</dbReference>
<feature type="domain" description="ASPIC/UnbV" evidence="3">
    <location>
        <begin position="529"/>
        <end position="596"/>
    </location>
</feature>
<dbReference type="EMBL" id="CP032382">
    <property type="protein sequence ID" value="AYB32161.1"/>
    <property type="molecule type" value="Genomic_DNA"/>
</dbReference>
<dbReference type="Pfam" id="PF07593">
    <property type="entry name" value="UnbV_ASPIC"/>
    <property type="match status" value="1"/>
</dbReference>
<dbReference type="PANTHER" id="PTHR16026:SF0">
    <property type="entry name" value="CARTILAGE ACIDIC PROTEIN 1"/>
    <property type="match status" value="1"/>
</dbReference>
<keyword evidence="5" id="KW-1185">Reference proteome</keyword>
<dbReference type="Pfam" id="PF13517">
    <property type="entry name" value="FG-GAP_3"/>
    <property type="match status" value="5"/>
</dbReference>
<feature type="chain" id="PRO_5017440596" evidence="2">
    <location>
        <begin position="23"/>
        <end position="1116"/>
    </location>
</feature>
<gene>
    <name evidence="4" type="ORF">D4L85_16985</name>
</gene>
<reference evidence="5" key="1">
    <citation type="submission" date="2018-09" db="EMBL/GenBank/DDBJ databases">
        <title>Chryseolinea sp. KIS68-18 isolated from soil.</title>
        <authorList>
            <person name="Weon H.-Y."/>
            <person name="Kwon S.-W."/>
            <person name="Lee S.A."/>
        </authorList>
    </citation>
    <scope>NUCLEOTIDE SEQUENCE [LARGE SCALE GENOMIC DNA]</scope>
    <source>
        <strain evidence="5">KIS68-18</strain>
    </source>
</reference>
<dbReference type="InterPro" id="IPR027039">
    <property type="entry name" value="Crtac1"/>
</dbReference>
<name>A0A385SPF6_9BACT</name>
<evidence type="ECO:0000256" key="1">
    <source>
        <dbReference type="ARBA" id="ARBA00022729"/>
    </source>
</evidence>
<evidence type="ECO:0000313" key="5">
    <source>
        <dbReference type="Proteomes" id="UP000266183"/>
    </source>
</evidence>
<protein>
    <submittedName>
        <fullName evidence="4">RNA-binding protein</fullName>
    </submittedName>
</protein>
<evidence type="ECO:0000256" key="2">
    <source>
        <dbReference type="SAM" id="SignalP"/>
    </source>
</evidence>
<organism evidence="4 5">
    <name type="scientific">Chryseolinea soli</name>
    <dbReference type="NCBI Taxonomy" id="2321403"/>
    <lineage>
        <taxon>Bacteria</taxon>
        <taxon>Pseudomonadati</taxon>
        <taxon>Bacteroidota</taxon>
        <taxon>Cytophagia</taxon>
        <taxon>Cytophagales</taxon>
        <taxon>Fulvivirgaceae</taxon>
        <taxon>Chryseolinea</taxon>
    </lineage>
</organism>
<dbReference type="OrthoDB" id="1488345at2"/>
<dbReference type="InterPro" id="IPR013517">
    <property type="entry name" value="FG-GAP"/>
</dbReference>
<sequence>MNTPLKKAIRHLALLPALCLFACGRQEDKKVEDTLFEEISPERSHIQFQNNITNSEALNILTYRNFYNGGGVAIGDINNDSLADVFLVSNMADSKLYLNKGNFTFEDITDKAGVKGKRAWSTGVTMADVNGDGLLDIYVCNAGNLPNDDRANELFINNGDQTFTESAKTYGLDDRGFSTHAAFFDYDRDGDLDAYIVNNSFMPIAKLAYRNLRNERDSLGGHKLLRNDDGKFVDVSEQAGIYGSVIGFGLGVTVGDVNNDGWPDMFISNDFYEHDYLYINNHDGTFSEQLKSSMGHISHASMGADLADINNDGFLDLFVTDMLPGDDKHLKQVMSYEGYDLYALKLSRDYHHQITQNMLQVNNQDGTFSEMARASKVEATDWSWGALIFDMDNDGWKDIFVANGISKDLTDIDFLKFLADETTAMQQRREGKINYKVMVDSMPSRPVPNYCFHNRHDLQFENVSKPWGLEGPGFSNGAAYGDLDNDGDLDMVVNNVNAFASVYKNKTRERKLGHSVSMMLEGYSKNKFGIGTRIDLFAGDQHLTFEQMPSRGFQSSVDNRIVAGVGQAVVIDSIKIRWPDNHVQTLRHVPADTLLTFSHANAVEGSKKIPSVPKQVLLEDITERSKLNYRHHENEYVDFYRDPLLKQKYSTPGPAVDCGDLNGDGLVDLVFGGAVGQPISVWLQQPNFTFRESKPKAFDAFLQTEPADLCLFDADNDHDLDLFVATGSNEFERDNANLADHLFINDGKGNFTVSQEIPALLASGSCVAPGDFDNDGDVDLFVGSRLMPGEYGLDATSYLLVNNGRGEFKNFTKRYFPPGITGMITGAVWDDVDRDGFLDLMVVGDWMDVTLYKNIKGKSFSKSNPIPAADGWWNCIVKSDIDQDGDQDFILGNAGVNSRLRADSLHPAELWVADFDHNGAVEQVITCVAQDGKNYPMVLKQDLEKQLPLIKKRFVKNNNYAGKNIHEIFLPAELEAATKKTVHQSETGVLLNNGAGSFSWKPLPFMAQISPVYAAIATDLSGDQEPELILDGNFYDVLPELGRYDASHGQVWQGVGEHHPSLIPSARSGFFLEGQIRHMKLIEQGGKKYVLVVRNNDQARLFEIKHQDKATAISGK</sequence>
<dbReference type="Gene3D" id="2.130.10.130">
    <property type="entry name" value="Integrin alpha, N-terminal"/>
    <property type="match status" value="3"/>
</dbReference>
<feature type="signal peptide" evidence="2">
    <location>
        <begin position="1"/>
        <end position="22"/>
    </location>
</feature>
<evidence type="ECO:0000259" key="3">
    <source>
        <dbReference type="Pfam" id="PF07593"/>
    </source>
</evidence>
<dbReference type="AlphaFoldDB" id="A0A385SPF6"/>
<dbReference type="InterPro" id="IPR028994">
    <property type="entry name" value="Integrin_alpha_N"/>
</dbReference>
<proteinExistence type="predicted"/>
<dbReference type="KEGG" id="chk:D4L85_16985"/>
<keyword evidence="1 2" id="KW-0732">Signal</keyword>
<evidence type="ECO:0000313" key="4">
    <source>
        <dbReference type="EMBL" id="AYB32161.1"/>
    </source>
</evidence>
<dbReference type="SUPFAM" id="SSF69318">
    <property type="entry name" value="Integrin alpha N-terminal domain"/>
    <property type="match status" value="2"/>
</dbReference>